<evidence type="ECO:0000256" key="1">
    <source>
        <dbReference type="SAM" id="Phobius"/>
    </source>
</evidence>
<dbReference type="Proteomes" id="UP000199184">
    <property type="component" value="Unassembled WGS sequence"/>
</dbReference>
<name>A0A1C3WC79_9BRAD</name>
<evidence type="ECO:0000313" key="3">
    <source>
        <dbReference type="Proteomes" id="UP000199184"/>
    </source>
</evidence>
<keyword evidence="1" id="KW-0472">Membrane</keyword>
<gene>
    <name evidence="2" type="ORF">GA0061098_1007157</name>
</gene>
<organism evidence="2 3">
    <name type="scientific">Bradyrhizobium shewense</name>
    <dbReference type="NCBI Taxonomy" id="1761772"/>
    <lineage>
        <taxon>Bacteria</taxon>
        <taxon>Pseudomonadati</taxon>
        <taxon>Pseudomonadota</taxon>
        <taxon>Alphaproteobacteria</taxon>
        <taxon>Hyphomicrobiales</taxon>
        <taxon>Nitrobacteraceae</taxon>
        <taxon>Bradyrhizobium</taxon>
    </lineage>
</organism>
<keyword evidence="1" id="KW-0812">Transmembrane</keyword>
<keyword evidence="1" id="KW-1133">Transmembrane helix</keyword>
<evidence type="ECO:0000313" key="2">
    <source>
        <dbReference type="EMBL" id="SCB37649.1"/>
    </source>
</evidence>
<protein>
    <submittedName>
        <fullName evidence="2">Uncharacterized protein</fullName>
    </submittedName>
</protein>
<accession>A0A1C3WC79</accession>
<sequence length="207" mass="22644">MGETSIPQWLQSLISGWPMIKANPVVFILILIAVVSALWIIFSWSYGSVLESKKSQIELLERQISDYKEKLHGASPDQAKAKIDALEQTLKVTVGAKWDPLSGSQISFLTSRLKDIQKSRVSVMYENALGKELAQNIFEAFKQAGWEEAQLGPGGGLGDGIVVGWSSRAVAVKAALESTAKFPRVWAKDTEKEIPDLIIVGVGLNSF</sequence>
<keyword evidence="3" id="KW-1185">Reference proteome</keyword>
<feature type="transmembrane region" description="Helical" evidence="1">
    <location>
        <begin position="25"/>
        <end position="46"/>
    </location>
</feature>
<dbReference type="EMBL" id="FMAI01000007">
    <property type="protein sequence ID" value="SCB37649.1"/>
    <property type="molecule type" value="Genomic_DNA"/>
</dbReference>
<dbReference type="AlphaFoldDB" id="A0A1C3WC79"/>
<reference evidence="3" key="1">
    <citation type="submission" date="2016-08" db="EMBL/GenBank/DDBJ databases">
        <authorList>
            <person name="Varghese N."/>
            <person name="Submissions Spin"/>
        </authorList>
    </citation>
    <scope>NUCLEOTIDE SEQUENCE [LARGE SCALE GENOMIC DNA]</scope>
    <source>
        <strain evidence="3">ERR11</strain>
    </source>
</reference>
<proteinExistence type="predicted"/>